<reference evidence="2 3" key="1">
    <citation type="submission" date="2019-07" db="EMBL/GenBank/DDBJ databases">
        <title>Annotation for the trematode Paragonimus westermani.</title>
        <authorList>
            <person name="Choi Y.-J."/>
        </authorList>
    </citation>
    <scope>NUCLEOTIDE SEQUENCE [LARGE SCALE GENOMIC DNA]</scope>
    <source>
        <strain evidence="2">180907_Pwestermani</strain>
    </source>
</reference>
<gene>
    <name evidence="2" type="ORF">P879_09907</name>
</gene>
<accession>A0A8T0D8R0</accession>
<evidence type="ECO:0000313" key="2">
    <source>
        <dbReference type="EMBL" id="KAF8563071.1"/>
    </source>
</evidence>
<keyword evidence="3" id="KW-1185">Reference proteome</keyword>
<feature type="compositionally biased region" description="Basic and acidic residues" evidence="1">
    <location>
        <begin position="68"/>
        <end position="81"/>
    </location>
</feature>
<sequence length="81" mass="9528">MSDTRRQGRNFLRTINNTTETPKQIQKVCNEHKLQYAFQLKKEESGTEHYQEVDSNLQVVPKSKGRIRKEPKNSKTILPKE</sequence>
<organism evidence="2 3">
    <name type="scientific">Paragonimus westermani</name>
    <dbReference type="NCBI Taxonomy" id="34504"/>
    <lineage>
        <taxon>Eukaryota</taxon>
        <taxon>Metazoa</taxon>
        <taxon>Spiralia</taxon>
        <taxon>Lophotrochozoa</taxon>
        <taxon>Platyhelminthes</taxon>
        <taxon>Trematoda</taxon>
        <taxon>Digenea</taxon>
        <taxon>Plagiorchiida</taxon>
        <taxon>Troglotremata</taxon>
        <taxon>Troglotrematidae</taxon>
        <taxon>Paragonimus</taxon>
    </lineage>
</organism>
<proteinExistence type="predicted"/>
<name>A0A8T0D8R0_9TREM</name>
<dbReference type="Proteomes" id="UP000699462">
    <property type="component" value="Unassembled WGS sequence"/>
</dbReference>
<protein>
    <submittedName>
        <fullName evidence="2">Uncharacterized protein</fullName>
    </submittedName>
</protein>
<dbReference type="AlphaFoldDB" id="A0A8T0D8R0"/>
<feature type="region of interest" description="Disordered" evidence="1">
    <location>
        <begin position="46"/>
        <end position="81"/>
    </location>
</feature>
<evidence type="ECO:0000313" key="3">
    <source>
        <dbReference type="Proteomes" id="UP000699462"/>
    </source>
</evidence>
<comment type="caution">
    <text evidence="2">The sequence shown here is derived from an EMBL/GenBank/DDBJ whole genome shotgun (WGS) entry which is preliminary data.</text>
</comment>
<dbReference type="EMBL" id="JTDF01014680">
    <property type="protein sequence ID" value="KAF8563071.1"/>
    <property type="molecule type" value="Genomic_DNA"/>
</dbReference>
<evidence type="ECO:0000256" key="1">
    <source>
        <dbReference type="SAM" id="MobiDB-lite"/>
    </source>
</evidence>